<dbReference type="Proteomes" id="UP000828390">
    <property type="component" value="Unassembled WGS sequence"/>
</dbReference>
<dbReference type="EMBL" id="JAIWYP010000010">
    <property type="protein sequence ID" value="KAH3754344.1"/>
    <property type="molecule type" value="Genomic_DNA"/>
</dbReference>
<organism evidence="1 2">
    <name type="scientific">Dreissena polymorpha</name>
    <name type="common">Zebra mussel</name>
    <name type="synonym">Mytilus polymorpha</name>
    <dbReference type="NCBI Taxonomy" id="45954"/>
    <lineage>
        <taxon>Eukaryota</taxon>
        <taxon>Metazoa</taxon>
        <taxon>Spiralia</taxon>
        <taxon>Lophotrochozoa</taxon>
        <taxon>Mollusca</taxon>
        <taxon>Bivalvia</taxon>
        <taxon>Autobranchia</taxon>
        <taxon>Heteroconchia</taxon>
        <taxon>Euheterodonta</taxon>
        <taxon>Imparidentia</taxon>
        <taxon>Neoheterodontei</taxon>
        <taxon>Myida</taxon>
        <taxon>Dreissenoidea</taxon>
        <taxon>Dreissenidae</taxon>
        <taxon>Dreissena</taxon>
    </lineage>
</organism>
<reference evidence="1" key="1">
    <citation type="journal article" date="2019" name="bioRxiv">
        <title>The Genome of the Zebra Mussel, Dreissena polymorpha: A Resource for Invasive Species Research.</title>
        <authorList>
            <person name="McCartney M.A."/>
            <person name="Auch B."/>
            <person name="Kono T."/>
            <person name="Mallez S."/>
            <person name="Zhang Y."/>
            <person name="Obille A."/>
            <person name="Becker A."/>
            <person name="Abrahante J.E."/>
            <person name="Garbe J."/>
            <person name="Badalamenti J.P."/>
            <person name="Herman A."/>
            <person name="Mangelson H."/>
            <person name="Liachko I."/>
            <person name="Sullivan S."/>
            <person name="Sone E.D."/>
            <person name="Koren S."/>
            <person name="Silverstein K.A.T."/>
            <person name="Beckman K.B."/>
            <person name="Gohl D.M."/>
        </authorList>
    </citation>
    <scope>NUCLEOTIDE SEQUENCE</scope>
    <source>
        <strain evidence="1">Duluth1</strain>
        <tissue evidence="1">Whole animal</tissue>
    </source>
</reference>
<evidence type="ECO:0000313" key="1">
    <source>
        <dbReference type="EMBL" id="KAH3754344.1"/>
    </source>
</evidence>
<gene>
    <name evidence="1" type="ORF">DPMN_189011</name>
</gene>
<evidence type="ECO:0000313" key="2">
    <source>
        <dbReference type="Proteomes" id="UP000828390"/>
    </source>
</evidence>
<accession>A0A9D4IAK7</accession>
<protein>
    <submittedName>
        <fullName evidence="1">Uncharacterized protein</fullName>
    </submittedName>
</protein>
<keyword evidence="2" id="KW-1185">Reference proteome</keyword>
<comment type="caution">
    <text evidence="1">The sequence shown here is derived from an EMBL/GenBank/DDBJ whole genome shotgun (WGS) entry which is preliminary data.</text>
</comment>
<reference evidence="1" key="2">
    <citation type="submission" date="2020-11" db="EMBL/GenBank/DDBJ databases">
        <authorList>
            <person name="McCartney M.A."/>
            <person name="Auch B."/>
            <person name="Kono T."/>
            <person name="Mallez S."/>
            <person name="Becker A."/>
            <person name="Gohl D.M."/>
            <person name="Silverstein K.A.T."/>
            <person name="Koren S."/>
            <person name="Bechman K.B."/>
            <person name="Herman A."/>
            <person name="Abrahante J.E."/>
            <person name="Garbe J."/>
        </authorList>
    </citation>
    <scope>NUCLEOTIDE SEQUENCE</scope>
    <source>
        <strain evidence="1">Duluth1</strain>
        <tissue evidence="1">Whole animal</tissue>
    </source>
</reference>
<proteinExistence type="predicted"/>
<sequence length="104" mass="11867">MCDSIFNCCFFKIGSPVRVPYPGLLQHRDRLQLGTGAGWRGRDMPDRDAVQAHGRLTVQLFKHHPLLRGYTSILAFDPDSKSYQVTKQRSVPDSQFENDVIFLT</sequence>
<name>A0A9D4IAK7_DREPO</name>
<dbReference type="AlphaFoldDB" id="A0A9D4IAK7"/>